<dbReference type="InterPro" id="IPR006935">
    <property type="entry name" value="Helicase/UvrB_N"/>
</dbReference>
<organism evidence="4 5">
    <name type="scientific">Methanosuratincola subterraneus</name>
    <dbReference type="NCBI Taxonomy" id="2593994"/>
    <lineage>
        <taxon>Archaea</taxon>
        <taxon>Thermoproteota</taxon>
        <taxon>Methanosuratincolia</taxon>
        <taxon>Candidatus Methanomethylicales</taxon>
        <taxon>Candidatus Methanomethylicaceae</taxon>
        <taxon>Candidatus Methanosuratincola (ex Vanwonterghem et al. 2016)</taxon>
    </lineage>
</organism>
<dbReference type="CDD" id="cd18793">
    <property type="entry name" value="SF2_C_SNF"/>
    <property type="match status" value="1"/>
</dbReference>
<evidence type="ECO:0000313" key="5">
    <source>
        <dbReference type="Proteomes" id="UP000288215"/>
    </source>
</evidence>
<keyword evidence="1" id="KW-0378">Hydrolase</keyword>
<sequence length="1030" mass="114812">MTSEGHGTPLNAAPCASTSTNAFLASTNAPHSSMNTAPAPPAGGSISEEYRGYAAFMAFLTAHYLECKAEYDPLSVFSSSKIDLIPYQIHDFAKLMEEERRGGCIRTLIAYETGLGKTILVGMLIKELLGRSEFPLKPPRPPARRILIITPPSVLPQFRAEMNDKFGLEFTTFDPKNPSFADLTIASMETMKADRWEERLSSQEWDMIVVDEYHRVSPYNLRRRLVSLLTKKTRHFIALTATPHDGSSEKYNFRLSTIAPSPLVIRRTKKEGKDINNRPLFDQLVEERKEEPPVTPDEEDFYRSAEQYIRRIYRAGRGYGLLGVIVSRAISSSMRAGLKLLKRRREKIVLDQIEGITDEEAEEYAERVREGGELTEDELEKLLGMAASREELEAEIAELKPLIEKGERLLRQMPVDSKGKRLLEIARGLNGEGRKAIIFTSFRETVEYLKEILADLNPLVITGSMDIDKRKKVVDEFTSSAAHRVIVGTDAMGESLNLQAASVEVNYEVPWSPVAYIQRVGRIWRLKQQHKHLLIVNFLPPFPVERRVMEVMLEKIARISREFGDVGLSVFGKELGPVEEVVKEAYTGGDAEGRLEKAHEATEKLGKEVLEVLSKSMSLPRVVNAESLQKLNIVNLNDIVLEADLLRFLQYLKDAGAAVGDFPSSYHVHLGDEYVRVDSKSLSLESKGMRAAIQAGKGLLSGAGYPRVSFSYSKDMDGEIVIKEVRIGGRAVFREPLVETTDGVLTYRGVLSLAPAFTGRIEPVRFLPAKEYEEAQKGRWLEYARRLWDEGLQRIRNELSKEKDEYRREGIRASLKEWFANEPNQSNVEVITVRLGAGVCLGQGAGAGTSTGASANATIAAEAETGTVVETGAVAVADPGQDAGAGMGEGSSASPVRFVKSPEDAWRERHEVEMMAMRAAETHFRAKGYRVKDVSAENRGYDLECSRADGTLRVEVKGLRHWSCPELTPNEKVMAEFYHESYVLFIAKEGGGAVTIYAVPDPLKNLNVKEVLRPFYELTGFERFVGNSSA</sequence>
<dbReference type="SMART" id="SM00487">
    <property type="entry name" value="DEXDc"/>
    <property type="match status" value="1"/>
</dbReference>
<reference evidence="4 5" key="1">
    <citation type="submission" date="2018-12" db="EMBL/GenBank/DDBJ databases">
        <title>The complete genome of the methanogenic archaea of the candidate phylum Verstraetearchaeota, obtained from the metagenome of underground thermal water.</title>
        <authorList>
            <person name="Kadnikov V.V."/>
            <person name="Mardanov A.V."/>
            <person name="Beletsky A.V."/>
            <person name="Karnachuk O.V."/>
            <person name="Ravin N.V."/>
        </authorList>
    </citation>
    <scope>NUCLEOTIDE SEQUENCE [LARGE SCALE GENOMIC DNA]</scope>
    <source>
        <strain evidence="4">Ch88</strain>
    </source>
</reference>
<dbReference type="Gene3D" id="3.40.50.300">
    <property type="entry name" value="P-loop containing nucleotide triphosphate hydrolases"/>
    <property type="match status" value="1"/>
</dbReference>
<dbReference type="GO" id="GO:0016787">
    <property type="term" value="F:hydrolase activity"/>
    <property type="evidence" value="ECO:0007669"/>
    <property type="project" value="UniProtKB-KW"/>
</dbReference>
<dbReference type="GO" id="GO:0003677">
    <property type="term" value="F:DNA binding"/>
    <property type="evidence" value="ECO:0007669"/>
    <property type="project" value="InterPro"/>
</dbReference>
<evidence type="ECO:0000256" key="1">
    <source>
        <dbReference type="ARBA" id="ARBA00022801"/>
    </source>
</evidence>
<dbReference type="Gene3D" id="3.40.50.10810">
    <property type="entry name" value="Tandem AAA-ATPase domain"/>
    <property type="match status" value="1"/>
</dbReference>
<dbReference type="PANTHER" id="PTHR45766:SF6">
    <property type="entry name" value="SWI_SNF-RELATED MATRIX-ASSOCIATED ACTIN-DEPENDENT REGULATOR OF CHROMATIN SUBFAMILY A-LIKE PROTEIN 1"/>
    <property type="match status" value="1"/>
</dbReference>
<dbReference type="InterPro" id="IPR001650">
    <property type="entry name" value="Helicase_C-like"/>
</dbReference>
<dbReference type="InterPro" id="IPR038718">
    <property type="entry name" value="SNF2-like_sf"/>
</dbReference>
<accession>A0A444L9M7</accession>
<dbReference type="InterPro" id="IPR027417">
    <property type="entry name" value="P-loop_NTPase"/>
</dbReference>
<feature type="domain" description="Helicase ATP-binding" evidence="2">
    <location>
        <begin position="98"/>
        <end position="261"/>
    </location>
</feature>
<evidence type="ECO:0000259" key="3">
    <source>
        <dbReference type="PROSITE" id="PS51194"/>
    </source>
</evidence>
<dbReference type="InterPro" id="IPR049730">
    <property type="entry name" value="SNF2/RAD54-like_C"/>
</dbReference>
<dbReference type="SUPFAM" id="SSF52540">
    <property type="entry name" value="P-loop containing nucleoside triphosphate hydrolases"/>
    <property type="match status" value="2"/>
</dbReference>
<feature type="domain" description="Helicase C-terminal" evidence="3">
    <location>
        <begin position="421"/>
        <end position="567"/>
    </location>
</feature>
<comment type="caution">
    <text evidence="4">The sequence shown here is derived from an EMBL/GenBank/DDBJ whole genome shotgun (WGS) entry which is preliminary data.</text>
</comment>
<dbReference type="PROSITE" id="PS51194">
    <property type="entry name" value="HELICASE_CTER"/>
    <property type="match status" value="1"/>
</dbReference>
<evidence type="ECO:0000313" key="4">
    <source>
        <dbReference type="EMBL" id="RWX74210.1"/>
    </source>
</evidence>
<evidence type="ECO:0008006" key="6">
    <source>
        <dbReference type="Google" id="ProtNLM"/>
    </source>
</evidence>
<dbReference type="Proteomes" id="UP000288215">
    <property type="component" value="Unassembled WGS sequence"/>
</dbReference>
<dbReference type="Pfam" id="PF00271">
    <property type="entry name" value="Helicase_C"/>
    <property type="match status" value="1"/>
</dbReference>
<dbReference type="PANTHER" id="PTHR45766">
    <property type="entry name" value="DNA ANNEALING HELICASE AND ENDONUCLEASE ZRANB3 FAMILY MEMBER"/>
    <property type="match status" value="1"/>
</dbReference>
<dbReference type="GO" id="GO:0140097">
    <property type="term" value="F:catalytic activity, acting on DNA"/>
    <property type="evidence" value="ECO:0007669"/>
    <property type="project" value="UniProtKB-ARBA"/>
</dbReference>
<dbReference type="SMART" id="SM00490">
    <property type="entry name" value="HELICc"/>
    <property type="match status" value="1"/>
</dbReference>
<protein>
    <recommendedName>
        <fullName evidence="6">DUF3883 domain-containing protein</fullName>
    </recommendedName>
</protein>
<dbReference type="InterPro" id="IPR024975">
    <property type="entry name" value="NOV_C"/>
</dbReference>
<dbReference type="AlphaFoldDB" id="A0A444L9M7"/>
<dbReference type="Pfam" id="PF13020">
    <property type="entry name" value="NOV_C"/>
    <property type="match status" value="1"/>
</dbReference>
<dbReference type="GO" id="GO:0005524">
    <property type="term" value="F:ATP binding"/>
    <property type="evidence" value="ECO:0007669"/>
    <property type="project" value="InterPro"/>
</dbReference>
<evidence type="ECO:0000259" key="2">
    <source>
        <dbReference type="PROSITE" id="PS51192"/>
    </source>
</evidence>
<name>A0A444L9M7_METS7</name>
<dbReference type="InterPro" id="IPR014001">
    <property type="entry name" value="Helicase_ATP-bd"/>
</dbReference>
<dbReference type="Pfam" id="PF04851">
    <property type="entry name" value="ResIII"/>
    <property type="match status" value="1"/>
</dbReference>
<dbReference type="GO" id="GO:0120545">
    <property type="term" value="F:nucleic acid conformation isomerase activity"/>
    <property type="evidence" value="ECO:0007669"/>
    <property type="project" value="UniProtKB-ARBA"/>
</dbReference>
<dbReference type="EMBL" id="RXGA01000001">
    <property type="protein sequence ID" value="RWX74210.1"/>
    <property type="molecule type" value="Genomic_DNA"/>
</dbReference>
<gene>
    <name evidence="4" type="ORF">Metus_0235</name>
</gene>
<proteinExistence type="predicted"/>
<dbReference type="PROSITE" id="PS51192">
    <property type="entry name" value="HELICASE_ATP_BIND_1"/>
    <property type="match status" value="1"/>
</dbReference>